<sequence length="227" mass="26152">MANFVKSCSVFTDEDNKTEKALRVQHTATFIWLARCTEVEESGFDLYLPEFASIVKWSRFLTTPKQEPKEHCLHSRLASLSVSSVPRFSLNMNYIPPLYLVAIKCRDPITRREAISILEETNGREGLWDARLHAKAARRLVEVEESGVLIFEGAKSAYMEPGPLMRMIADGEVRMPRQNSIQECFRVHDMDLRNVTEGVTGTVDITWRIYPNGRHEEKTQWTEVLEF</sequence>
<evidence type="ECO:0000256" key="5">
    <source>
        <dbReference type="ARBA" id="ARBA00023163"/>
    </source>
</evidence>
<keyword evidence="6" id="KW-0539">Nucleus</keyword>
<evidence type="ECO:0000313" key="8">
    <source>
        <dbReference type="Proteomes" id="UP000716446"/>
    </source>
</evidence>
<keyword evidence="1" id="KW-0479">Metal-binding</keyword>
<keyword evidence="8" id="KW-1185">Reference proteome</keyword>
<evidence type="ECO:0000256" key="6">
    <source>
        <dbReference type="ARBA" id="ARBA00023242"/>
    </source>
</evidence>
<keyword evidence="4" id="KW-0238">DNA-binding</keyword>
<evidence type="ECO:0000256" key="4">
    <source>
        <dbReference type="ARBA" id="ARBA00023125"/>
    </source>
</evidence>
<gene>
    <name evidence="7" type="ORF">AWRI4619_LOCUS1458</name>
</gene>
<evidence type="ECO:0000313" key="7">
    <source>
        <dbReference type="EMBL" id="CAD0082891.1"/>
    </source>
</evidence>
<reference evidence="7" key="1">
    <citation type="submission" date="2020-06" db="EMBL/GenBank/DDBJ databases">
        <authorList>
            <person name="Onetto C."/>
        </authorList>
    </citation>
    <scope>NUCLEOTIDE SEQUENCE</scope>
</reference>
<evidence type="ECO:0000256" key="1">
    <source>
        <dbReference type="ARBA" id="ARBA00022723"/>
    </source>
</evidence>
<name>A0A9N8JBP1_9PEZI</name>
<dbReference type="InterPro" id="IPR052360">
    <property type="entry name" value="Transcr_Regulatory_Proteins"/>
</dbReference>
<protein>
    <submittedName>
        <fullName evidence="7">Uncharacterized protein</fullName>
    </submittedName>
</protein>
<dbReference type="PANTHER" id="PTHR36206:SF4">
    <property type="entry name" value="HYPOTHETICAL CONSERVED PROTEIN (EUROFUNG)-RELATED"/>
    <property type="match status" value="1"/>
</dbReference>
<dbReference type="Proteomes" id="UP000716446">
    <property type="component" value="Unassembled WGS sequence"/>
</dbReference>
<proteinExistence type="predicted"/>
<keyword evidence="2" id="KW-0862">Zinc</keyword>
<evidence type="ECO:0000256" key="2">
    <source>
        <dbReference type="ARBA" id="ARBA00022833"/>
    </source>
</evidence>
<keyword evidence="3" id="KW-0805">Transcription regulation</keyword>
<dbReference type="GO" id="GO:0003677">
    <property type="term" value="F:DNA binding"/>
    <property type="evidence" value="ECO:0007669"/>
    <property type="project" value="UniProtKB-KW"/>
</dbReference>
<organism evidence="7 8">
    <name type="scientific">Aureobasidium vineae</name>
    <dbReference type="NCBI Taxonomy" id="2773715"/>
    <lineage>
        <taxon>Eukaryota</taxon>
        <taxon>Fungi</taxon>
        <taxon>Dikarya</taxon>
        <taxon>Ascomycota</taxon>
        <taxon>Pezizomycotina</taxon>
        <taxon>Dothideomycetes</taxon>
        <taxon>Dothideomycetidae</taxon>
        <taxon>Dothideales</taxon>
        <taxon>Saccotheciaceae</taxon>
        <taxon>Aureobasidium</taxon>
    </lineage>
</organism>
<dbReference type="PANTHER" id="PTHR36206">
    <property type="entry name" value="ASPERCRYPTIN BIOSYNTHESIS CLUSTER-SPECIFIC TRANSCRIPTION REGULATOR ATNN-RELATED"/>
    <property type="match status" value="1"/>
</dbReference>
<comment type="caution">
    <text evidence="7">The sequence shown here is derived from an EMBL/GenBank/DDBJ whole genome shotgun (WGS) entry which is preliminary data.</text>
</comment>
<keyword evidence="5" id="KW-0804">Transcription</keyword>
<dbReference type="EMBL" id="CAIJEN010000002">
    <property type="protein sequence ID" value="CAD0082891.1"/>
    <property type="molecule type" value="Genomic_DNA"/>
</dbReference>
<dbReference type="AlphaFoldDB" id="A0A9N8JBP1"/>
<evidence type="ECO:0000256" key="3">
    <source>
        <dbReference type="ARBA" id="ARBA00023015"/>
    </source>
</evidence>
<dbReference type="GO" id="GO:0046872">
    <property type="term" value="F:metal ion binding"/>
    <property type="evidence" value="ECO:0007669"/>
    <property type="project" value="UniProtKB-KW"/>
</dbReference>
<accession>A0A9N8JBP1</accession>